<dbReference type="Pfam" id="PF16499">
    <property type="entry name" value="Melibiase_2"/>
    <property type="match status" value="1"/>
</dbReference>
<reference evidence="7" key="1">
    <citation type="submission" date="2013-02" db="EMBL/GenBank/DDBJ databases">
        <authorList>
            <person name="Hughes D."/>
        </authorList>
    </citation>
    <scope>NUCLEOTIDE SEQUENCE</scope>
    <source>
        <strain>Durham</strain>
        <strain evidence="7">NC isolate 2 -- Noor lab</strain>
    </source>
</reference>
<dbReference type="PANTHER" id="PTHR11452">
    <property type="entry name" value="ALPHA-GALACTOSIDASE/ALPHA-N-ACETYLGALACTOSAMINIDASE"/>
    <property type="match status" value="1"/>
</dbReference>
<dbReference type="EMBL" id="CAQQ02092973">
    <property type="status" value="NOT_ANNOTATED_CDS"/>
    <property type="molecule type" value="Genomic_DNA"/>
</dbReference>
<accession>T1GXA4</accession>
<dbReference type="Gene3D" id="3.20.20.70">
    <property type="entry name" value="Aldolase class I"/>
    <property type="match status" value="1"/>
</dbReference>
<evidence type="ECO:0000256" key="2">
    <source>
        <dbReference type="ARBA" id="ARBA00022729"/>
    </source>
</evidence>
<dbReference type="InterPro" id="IPR013785">
    <property type="entry name" value="Aldolase_TIM"/>
</dbReference>
<dbReference type="CDD" id="cd14792">
    <property type="entry name" value="GH27"/>
    <property type="match status" value="1"/>
</dbReference>
<dbReference type="AlphaFoldDB" id="T1GXA4"/>
<comment type="subunit">
    <text evidence="5">Homodimer.</text>
</comment>
<keyword evidence="3 5" id="KW-0378">Hydrolase</keyword>
<dbReference type="SUPFAM" id="SSF51445">
    <property type="entry name" value="(Trans)glycosidases"/>
    <property type="match status" value="1"/>
</dbReference>
<organism evidence="6 7">
    <name type="scientific">Megaselia scalaris</name>
    <name type="common">Humpbacked fly</name>
    <name type="synonym">Phora scalaris</name>
    <dbReference type="NCBI Taxonomy" id="36166"/>
    <lineage>
        <taxon>Eukaryota</taxon>
        <taxon>Metazoa</taxon>
        <taxon>Ecdysozoa</taxon>
        <taxon>Arthropoda</taxon>
        <taxon>Hexapoda</taxon>
        <taxon>Insecta</taxon>
        <taxon>Pterygota</taxon>
        <taxon>Neoptera</taxon>
        <taxon>Endopterygota</taxon>
        <taxon>Diptera</taxon>
        <taxon>Brachycera</taxon>
        <taxon>Muscomorpha</taxon>
        <taxon>Platypezoidea</taxon>
        <taxon>Phoridae</taxon>
        <taxon>Megaseliini</taxon>
        <taxon>Megaselia</taxon>
    </lineage>
</organism>
<dbReference type="GO" id="GO:0004557">
    <property type="term" value="F:alpha-galactosidase activity"/>
    <property type="evidence" value="ECO:0007669"/>
    <property type="project" value="TreeGrafter"/>
</dbReference>
<dbReference type="PRINTS" id="PR00740">
    <property type="entry name" value="GLHYDRLASE27"/>
</dbReference>
<evidence type="ECO:0000313" key="7">
    <source>
        <dbReference type="Proteomes" id="UP000015102"/>
    </source>
</evidence>
<comment type="similarity">
    <text evidence="1 5">Belongs to the glycosyl hydrolase 27 family.</text>
</comment>
<dbReference type="Proteomes" id="UP000015102">
    <property type="component" value="Unassembled WGS sequence"/>
</dbReference>
<keyword evidence="5" id="KW-1015">Disulfide bond</keyword>
<evidence type="ECO:0000256" key="1">
    <source>
        <dbReference type="ARBA" id="ARBA00009743"/>
    </source>
</evidence>
<protein>
    <recommendedName>
        <fullName evidence="5">Alpha-galactosidase</fullName>
        <ecNumber evidence="5">3.2.1.-</ecNumber>
    </recommendedName>
</protein>
<name>T1GXA4_MEGSC</name>
<keyword evidence="7" id="KW-1185">Reference proteome</keyword>
<dbReference type="GO" id="GO:0009311">
    <property type="term" value="P:oligosaccharide metabolic process"/>
    <property type="evidence" value="ECO:0007669"/>
    <property type="project" value="TreeGrafter"/>
</dbReference>
<sequence>MKLDAQTFAEWEVDYVKLDGCYADPKTMDKGYPEFGKYLNQTGRPMVYSCSWPVYQEEEGTIPNYELMTEHCNLWRNWDDIQDSYTSLIGIMDYFAKNQERIQPHSGPGHWNDPDMLLLGNYGLSYEQSKTQMAIWAILAAPLLMSTDLRAVSPEIKAVLQNKDIIAVNQDALGIQGK</sequence>
<evidence type="ECO:0000256" key="5">
    <source>
        <dbReference type="RuleBase" id="RU361168"/>
    </source>
</evidence>
<evidence type="ECO:0000313" key="6">
    <source>
        <dbReference type="EnsemblMetazoa" id="MESCA008447-PA"/>
    </source>
</evidence>
<dbReference type="InterPro" id="IPR002241">
    <property type="entry name" value="Glyco_hydro_27"/>
</dbReference>
<keyword evidence="2" id="KW-0732">Signal</keyword>
<dbReference type="GO" id="GO:0005737">
    <property type="term" value="C:cytoplasm"/>
    <property type="evidence" value="ECO:0007669"/>
    <property type="project" value="TreeGrafter"/>
</dbReference>
<dbReference type="PANTHER" id="PTHR11452:SF66">
    <property type="entry name" value="ALPHA-GALACTOSIDASE"/>
    <property type="match status" value="1"/>
</dbReference>
<dbReference type="EC" id="3.2.1.-" evidence="5"/>
<evidence type="ECO:0000256" key="4">
    <source>
        <dbReference type="ARBA" id="ARBA00023295"/>
    </source>
</evidence>
<reference evidence="6" key="2">
    <citation type="submission" date="2015-06" db="UniProtKB">
        <authorList>
            <consortium name="EnsemblMetazoa"/>
        </authorList>
    </citation>
    <scope>IDENTIFICATION</scope>
</reference>
<evidence type="ECO:0000256" key="3">
    <source>
        <dbReference type="ARBA" id="ARBA00022801"/>
    </source>
</evidence>
<dbReference type="GO" id="GO:0016139">
    <property type="term" value="P:glycoside catabolic process"/>
    <property type="evidence" value="ECO:0007669"/>
    <property type="project" value="TreeGrafter"/>
</dbReference>
<proteinExistence type="inferred from homology"/>
<dbReference type="EnsemblMetazoa" id="MESCA008447-RA">
    <property type="protein sequence ID" value="MESCA008447-PA"/>
    <property type="gene ID" value="MESCA008447"/>
</dbReference>
<dbReference type="HOGENOM" id="CLU_1514283_0_0_1"/>
<dbReference type="OMA" id="AXCISAC"/>
<keyword evidence="4 5" id="KW-0326">Glycosidase</keyword>
<dbReference type="STRING" id="36166.T1GXA4"/>
<dbReference type="InterPro" id="IPR017853">
    <property type="entry name" value="GH"/>
</dbReference>